<comment type="catalytic activity">
    <reaction evidence="14">
        <text>L-cysteinyl-[protein] + hexadecanoyl-CoA = S-hexadecanoyl-L-cysteinyl-[protein] + CoA</text>
        <dbReference type="Rhea" id="RHEA:36683"/>
        <dbReference type="Rhea" id="RHEA-COMP:10131"/>
        <dbReference type="Rhea" id="RHEA-COMP:11032"/>
        <dbReference type="ChEBI" id="CHEBI:29950"/>
        <dbReference type="ChEBI" id="CHEBI:57287"/>
        <dbReference type="ChEBI" id="CHEBI:57379"/>
        <dbReference type="ChEBI" id="CHEBI:74151"/>
        <dbReference type="EC" id="2.3.1.225"/>
    </reaction>
</comment>
<keyword evidence="7" id="KW-0677">Repeat</keyword>
<keyword evidence="11" id="KW-0472">Membrane</keyword>
<dbReference type="PROSITE" id="PS50088">
    <property type="entry name" value="ANK_REPEAT"/>
    <property type="match status" value="2"/>
</dbReference>
<keyword evidence="13" id="KW-0449">Lipoprotein</keyword>
<keyword evidence="5" id="KW-0808">Transferase</keyword>
<comment type="similarity">
    <text evidence="3">Belongs to the DHHC palmitoyltransferase family.</text>
</comment>
<comment type="subcellular location">
    <subcellularLocation>
        <location evidence="1">Endomembrane system</location>
        <topology evidence="1">Multi-pass membrane protein</topology>
    </subcellularLocation>
    <subcellularLocation>
        <location evidence="2">Golgi apparatus membrane</location>
    </subcellularLocation>
</comment>
<dbReference type="PANTHER" id="PTHR24161">
    <property type="entry name" value="ANK_REP_REGION DOMAIN-CONTAINING PROTEIN-RELATED"/>
    <property type="match status" value="1"/>
</dbReference>
<reference evidence="16" key="1">
    <citation type="journal article" date="2019" name="Science">
        <title>Mutation of a bHLH transcription factor allowed almond domestication.</title>
        <authorList>
            <person name="Sanchez-Perez R."/>
            <person name="Pavan S."/>
            <person name="Mazzeo R."/>
            <person name="Moldovan C."/>
            <person name="Aiese Cigliano R."/>
            <person name="Del Cueto J."/>
            <person name="Ricciardi F."/>
            <person name="Lotti C."/>
            <person name="Ricciardi L."/>
            <person name="Dicenta F."/>
            <person name="Lopez-Marques R.L."/>
            <person name="Lindberg Moller B."/>
        </authorList>
    </citation>
    <scope>NUCLEOTIDE SEQUENCE</scope>
</reference>
<feature type="repeat" description="ANK" evidence="15">
    <location>
        <begin position="86"/>
        <end position="118"/>
    </location>
</feature>
<dbReference type="SMART" id="SM00248">
    <property type="entry name" value="ANK"/>
    <property type="match status" value="3"/>
</dbReference>
<dbReference type="PANTHER" id="PTHR24161:SF101">
    <property type="entry name" value="PROTEIN S-ACYLTRANSFERASE 23-RELATED"/>
    <property type="match status" value="1"/>
</dbReference>
<dbReference type="PROSITE" id="PS50297">
    <property type="entry name" value="ANK_REP_REGION"/>
    <property type="match status" value="2"/>
</dbReference>
<protein>
    <recommendedName>
        <fullName evidence="4">protein S-acyltransferase</fullName>
        <ecNumber evidence="4">2.3.1.225</ecNumber>
    </recommendedName>
</protein>
<keyword evidence="6" id="KW-0812">Transmembrane</keyword>
<dbReference type="InterPro" id="IPR002110">
    <property type="entry name" value="Ankyrin_rpt"/>
</dbReference>
<evidence type="ECO:0000256" key="9">
    <source>
        <dbReference type="ARBA" id="ARBA00023034"/>
    </source>
</evidence>
<keyword evidence="8" id="KW-1133">Transmembrane helix</keyword>
<evidence type="ECO:0000256" key="13">
    <source>
        <dbReference type="ARBA" id="ARBA00023288"/>
    </source>
</evidence>
<sequence>MRDRGVSSDSKTQKNPTEVPVVDVFSASAYGDFQKLRKFVEQDGASLSNPDVHGYYALHWAALNNFPDIAQYIIEHGGDVNATENIQQTALHWAAVQGAIAAADVLLQNGARVEAADVNGYRFMCRAAHVAAQYGQTSFLNHIVAKYHADFDAPDNEGGVLFIGLHIRDLQIQLGYFCLEMQAKETR</sequence>
<evidence type="ECO:0000256" key="14">
    <source>
        <dbReference type="ARBA" id="ARBA00048048"/>
    </source>
</evidence>
<evidence type="ECO:0000256" key="15">
    <source>
        <dbReference type="PROSITE-ProRule" id="PRU00023"/>
    </source>
</evidence>
<organism evidence="16">
    <name type="scientific">Prunus dulcis</name>
    <name type="common">Almond</name>
    <name type="synonym">Amygdalus dulcis</name>
    <dbReference type="NCBI Taxonomy" id="3755"/>
    <lineage>
        <taxon>Eukaryota</taxon>
        <taxon>Viridiplantae</taxon>
        <taxon>Streptophyta</taxon>
        <taxon>Embryophyta</taxon>
        <taxon>Tracheophyta</taxon>
        <taxon>Spermatophyta</taxon>
        <taxon>Magnoliopsida</taxon>
        <taxon>eudicotyledons</taxon>
        <taxon>Gunneridae</taxon>
        <taxon>Pentapetalae</taxon>
        <taxon>rosids</taxon>
        <taxon>fabids</taxon>
        <taxon>Rosales</taxon>
        <taxon>Rosaceae</taxon>
        <taxon>Amygdaloideae</taxon>
        <taxon>Amygdaleae</taxon>
        <taxon>Prunus</taxon>
    </lineage>
</organism>
<accession>A0A5H2XJ30</accession>
<dbReference type="AlphaFoldDB" id="A0A5H2XJ30"/>
<dbReference type="GO" id="GO:0000139">
    <property type="term" value="C:Golgi membrane"/>
    <property type="evidence" value="ECO:0007669"/>
    <property type="project" value="UniProtKB-SubCell"/>
</dbReference>
<dbReference type="Gene3D" id="1.25.40.20">
    <property type="entry name" value="Ankyrin repeat-containing domain"/>
    <property type="match status" value="1"/>
</dbReference>
<evidence type="ECO:0000256" key="10">
    <source>
        <dbReference type="ARBA" id="ARBA00023043"/>
    </source>
</evidence>
<keyword evidence="10 15" id="KW-0040">ANK repeat</keyword>
<evidence type="ECO:0000256" key="1">
    <source>
        <dbReference type="ARBA" id="ARBA00004127"/>
    </source>
</evidence>
<evidence type="ECO:0000256" key="6">
    <source>
        <dbReference type="ARBA" id="ARBA00022692"/>
    </source>
</evidence>
<proteinExistence type="inferred from homology"/>
<dbReference type="FunFam" id="1.25.40.20:FF:000300">
    <property type="entry name" value="S-acyltransferase"/>
    <property type="match status" value="1"/>
</dbReference>
<evidence type="ECO:0000256" key="2">
    <source>
        <dbReference type="ARBA" id="ARBA00004394"/>
    </source>
</evidence>
<evidence type="ECO:0000256" key="11">
    <source>
        <dbReference type="ARBA" id="ARBA00023136"/>
    </source>
</evidence>
<dbReference type="EC" id="2.3.1.225" evidence="4"/>
<name>A0A5H2XJ30_PRUDU</name>
<dbReference type="GO" id="GO:0019706">
    <property type="term" value="F:protein-cysteine S-palmitoyltransferase activity"/>
    <property type="evidence" value="ECO:0007669"/>
    <property type="project" value="UniProtKB-EC"/>
</dbReference>
<keyword evidence="12" id="KW-0564">Palmitate</keyword>
<dbReference type="InterPro" id="IPR036770">
    <property type="entry name" value="Ankyrin_rpt-contain_sf"/>
</dbReference>
<evidence type="ECO:0000313" key="16">
    <source>
        <dbReference type="EMBL" id="BBN68247.1"/>
    </source>
</evidence>
<gene>
    <name evidence="16" type="ORF">Prudu_348S000100</name>
</gene>
<keyword evidence="9" id="KW-0333">Golgi apparatus</keyword>
<evidence type="ECO:0000256" key="4">
    <source>
        <dbReference type="ARBA" id="ARBA00012210"/>
    </source>
</evidence>
<dbReference type="Pfam" id="PF12796">
    <property type="entry name" value="Ank_2"/>
    <property type="match status" value="1"/>
</dbReference>
<dbReference type="SUPFAM" id="SSF48403">
    <property type="entry name" value="Ankyrin repeat"/>
    <property type="match status" value="1"/>
</dbReference>
<evidence type="ECO:0000256" key="8">
    <source>
        <dbReference type="ARBA" id="ARBA00022989"/>
    </source>
</evidence>
<evidence type="ECO:0000256" key="3">
    <source>
        <dbReference type="ARBA" id="ARBA00008574"/>
    </source>
</evidence>
<feature type="repeat" description="ANK" evidence="15">
    <location>
        <begin position="53"/>
        <end position="85"/>
    </location>
</feature>
<evidence type="ECO:0000256" key="5">
    <source>
        <dbReference type="ARBA" id="ARBA00022679"/>
    </source>
</evidence>
<evidence type="ECO:0000256" key="7">
    <source>
        <dbReference type="ARBA" id="ARBA00022737"/>
    </source>
</evidence>
<evidence type="ECO:0000256" key="12">
    <source>
        <dbReference type="ARBA" id="ARBA00023139"/>
    </source>
</evidence>
<dbReference type="EMBL" id="AP020685">
    <property type="protein sequence ID" value="BBN68247.1"/>
    <property type="molecule type" value="Genomic_DNA"/>
</dbReference>